<name>A0A2I0KDU6_PUNGR</name>
<dbReference type="STRING" id="22663.A0A2I0KDU6"/>
<feature type="coiled-coil region" evidence="1">
    <location>
        <begin position="58"/>
        <end position="85"/>
    </location>
</feature>
<evidence type="ECO:0000259" key="2">
    <source>
        <dbReference type="Pfam" id="PF06424"/>
    </source>
</evidence>
<dbReference type="InterPro" id="IPR010491">
    <property type="entry name" value="PRP1_N"/>
</dbReference>
<dbReference type="Pfam" id="PF06424">
    <property type="entry name" value="PRP1_N"/>
    <property type="match status" value="1"/>
</dbReference>
<dbReference type="AlphaFoldDB" id="A0A2I0KDU6"/>
<evidence type="ECO:0000313" key="4">
    <source>
        <dbReference type="Proteomes" id="UP000233551"/>
    </source>
</evidence>
<dbReference type="EMBL" id="PGOL01000702">
    <property type="protein sequence ID" value="PKI65926.1"/>
    <property type="molecule type" value="Genomic_DNA"/>
</dbReference>
<keyword evidence="1" id="KW-0175">Coiled coil</keyword>
<feature type="domain" description="PRP1 splicing factor N-terminal" evidence="2">
    <location>
        <begin position="10"/>
        <end position="82"/>
    </location>
</feature>
<dbReference type="Proteomes" id="UP000233551">
    <property type="component" value="Unassembled WGS sequence"/>
</dbReference>
<dbReference type="GO" id="GO:0000398">
    <property type="term" value="P:mRNA splicing, via spliceosome"/>
    <property type="evidence" value="ECO:0007669"/>
    <property type="project" value="InterPro"/>
</dbReference>
<keyword evidence="4" id="KW-1185">Reference proteome</keyword>
<accession>A0A2I0KDU6</accession>
<organism evidence="3 4">
    <name type="scientific">Punica granatum</name>
    <name type="common">Pomegranate</name>
    <dbReference type="NCBI Taxonomy" id="22663"/>
    <lineage>
        <taxon>Eukaryota</taxon>
        <taxon>Viridiplantae</taxon>
        <taxon>Streptophyta</taxon>
        <taxon>Embryophyta</taxon>
        <taxon>Tracheophyta</taxon>
        <taxon>Spermatophyta</taxon>
        <taxon>Magnoliopsida</taxon>
        <taxon>eudicotyledons</taxon>
        <taxon>Gunneridae</taxon>
        <taxon>Pentapetalae</taxon>
        <taxon>rosids</taxon>
        <taxon>malvids</taxon>
        <taxon>Myrtales</taxon>
        <taxon>Lythraceae</taxon>
        <taxon>Punica</taxon>
    </lineage>
</organism>
<proteinExistence type="predicted"/>
<gene>
    <name evidence="3" type="ORF">CRG98_013675</name>
</gene>
<sequence length="173" mass="20415">MPPRRRDRVEDVHDHEDLRHLEQRLDQRDQMMDYDKETDTVWEAIDKRMDSQRKDRREARLKQEIEKYRASNQQLKTRMSDVSIEPIIAIEFFESEFFPIIRSEAWANIGFWSSTEDVCVCVDNFISGLLGRILSTQGRMMRLKTWQVGTWTKIGSDDPISKETVSGAKLTAF</sequence>
<protein>
    <recommendedName>
        <fullName evidence="2">PRP1 splicing factor N-terminal domain-containing protein</fullName>
    </recommendedName>
</protein>
<evidence type="ECO:0000313" key="3">
    <source>
        <dbReference type="EMBL" id="PKI65926.1"/>
    </source>
</evidence>
<evidence type="ECO:0000256" key="1">
    <source>
        <dbReference type="SAM" id="Coils"/>
    </source>
</evidence>
<comment type="caution">
    <text evidence="3">The sequence shown here is derived from an EMBL/GenBank/DDBJ whole genome shotgun (WGS) entry which is preliminary data.</text>
</comment>
<reference evidence="3 4" key="1">
    <citation type="submission" date="2017-11" db="EMBL/GenBank/DDBJ databases">
        <title>De-novo sequencing of pomegranate (Punica granatum L.) genome.</title>
        <authorList>
            <person name="Akparov Z."/>
            <person name="Amiraslanov A."/>
            <person name="Hajiyeva S."/>
            <person name="Abbasov M."/>
            <person name="Kaur K."/>
            <person name="Hamwieh A."/>
            <person name="Solovyev V."/>
            <person name="Salamov A."/>
            <person name="Braich B."/>
            <person name="Kosarev P."/>
            <person name="Mahmoud A."/>
            <person name="Hajiyev E."/>
            <person name="Babayeva S."/>
            <person name="Izzatullayeva V."/>
            <person name="Mammadov A."/>
            <person name="Mammadov A."/>
            <person name="Sharifova S."/>
            <person name="Ojaghi J."/>
            <person name="Eynullazada K."/>
            <person name="Bayramov B."/>
            <person name="Abdulazimova A."/>
            <person name="Shahmuradov I."/>
        </authorList>
    </citation>
    <scope>NUCLEOTIDE SEQUENCE [LARGE SCALE GENOMIC DNA]</scope>
    <source>
        <strain evidence="4">cv. AG2017</strain>
        <tissue evidence="3">Leaf</tissue>
    </source>
</reference>